<dbReference type="PANTHER" id="PTHR28027:SF1">
    <property type="entry name" value="CAMP INDEPENDENT REGULATORY PROTEIN (AFU_ORTHOLOGUE AFUA_3G09640)"/>
    <property type="match status" value="1"/>
</dbReference>
<dbReference type="GO" id="GO:0003677">
    <property type="term" value="F:DNA binding"/>
    <property type="evidence" value="ECO:0007669"/>
    <property type="project" value="TreeGrafter"/>
</dbReference>
<proteinExistence type="predicted"/>
<accession>A0A0F2M5N2</accession>
<dbReference type="OrthoDB" id="5572844at2759"/>
<organism evidence="2 3">
    <name type="scientific">Sporothrix schenckii 1099-18</name>
    <dbReference type="NCBI Taxonomy" id="1397361"/>
    <lineage>
        <taxon>Eukaryota</taxon>
        <taxon>Fungi</taxon>
        <taxon>Dikarya</taxon>
        <taxon>Ascomycota</taxon>
        <taxon>Pezizomycotina</taxon>
        <taxon>Sordariomycetes</taxon>
        <taxon>Sordariomycetidae</taxon>
        <taxon>Ophiostomatales</taxon>
        <taxon>Ophiostomataceae</taxon>
        <taxon>Sporothrix</taxon>
    </lineage>
</organism>
<dbReference type="EMBL" id="AXCR01000010">
    <property type="protein sequence ID" value="KJR83486.1"/>
    <property type="molecule type" value="Genomic_DNA"/>
</dbReference>
<feature type="compositionally biased region" description="Low complexity" evidence="1">
    <location>
        <begin position="451"/>
        <end position="474"/>
    </location>
</feature>
<reference evidence="2 3" key="1">
    <citation type="journal article" date="2014" name="BMC Genomics">
        <title>Comparative genomics of the major fungal agents of human and animal Sporotrichosis: Sporothrix schenckii and Sporothrix brasiliensis.</title>
        <authorList>
            <person name="Teixeira M.M."/>
            <person name="de Almeida L.G."/>
            <person name="Kubitschek-Barreira P."/>
            <person name="Alves F.L."/>
            <person name="Kioshima E.S."/>
            <person name="Abadio A.K."/>
            <person name="Fernandes L."/>
            <person name="Derengowski L.S."/>
            <person name="Ferreira K.S."/>
            <person name="Souza R.C."/>
            <person name="Ruiz J.C."/>
            <person name="de Andrade N.C."/>
            <person name="Paes H.C."/>
            <person name="Nicola A.M."/>
            <person name="Albuquerque P."/>
            <person name="Gerber A.L."/>
            <person name="Martins V.P."/>
            <person name="Peconick L.D."/>
            <person name="Neto A.V."/>
            <person name="Chaucanez C.B."/>
            <person name="Silva P.A."/>
            <person name="Cunha O.L."/>
            <person name="de Oliveira F.F."/>
            <person name="dos Santos T.C."/>
            <person name="Barros A.L."/>
            <person name="Soares M.A."/>
            <person name="de Oliveira L.M."/>
            <person name="Marini M.M."/>
            <person name="Villalobos-Duno H."/>
            <person name="Cunha M.M."/>
            <person name="de Hoog S."/>
            <person name="da Silveira J.F."/>
            <person name="Henrissat B."/>
            <person name="Nino-Vega G.A."/>
            <person name="Cisalpino P.S."/>
            <person name="Mora-Montes H.M."/>
            <person name="Almeida S.R."/>
            <person name="Stajich J.E."/>
            <person name="Lopes-Bezerra L.M."/>
            <person name="Vasconcelos A.T."/>
            <person name="Felipe M.S."/>
        </authorList>
    </citation>
    <scope>NUCLEOTIDE SEQUENCE [LARGE SCALE GENOMIC DNA]</scope>
    <source>
        <strain evidence="2 3">1099-18</strain>
    </source>
</reference>
<gene>
    <name evidence="2" type="ORF">SPSK_04191</name>
</gene>
<evidence type="ECO:0000313" key="3">
    <source>
        <dbReference type="Proteomes" id="UP000033710"/>
    </source>
</evidence>
<dbReference type="VEuPathDB" id="FungiDB:SPSK_04191"/>
<feature type="compositionally biased region" description="Low complexity" evidence="1">
    <location>
        <begin position="401"/>
        <end position="431"/>
    </location>
</feature>
<feature type="region of interest" description="Disordered" evidence="1">
    <location>
        <begin position="197"/>
        <end position="558"/>
    </location>
</feature>
<feature type="compositionally biased region" description="Pro residues" evidence="1">
    <location>
        <begin position="275"/>
        <end position="296"/>
    </location>
</feature>
<name>A0A0F2M5N2_SPOSC</name>
<dbReference type="RefSeq" id="XP_016586162.1">
    <property type="nucleotide sequence ID" value="XM_016731002.1"/>
</dbReference>
<evidence type="ECO:0000313" key="2">
    <source>
        <dbReference type="EMBL" id="KJR83486.1"/>
    </source>
</evidence>
<feature type="compositionally biased region" description="Low complexity" evidence="1">
    <location>
        <begin position="498"/>
        <end position="531"/>
    </location>
</feature>
<feature type="region of interest" description="Disordered" evidence="1">
    <location>
        <begin position="92"/>
        <end position="128"/>
    </location>
</feature>
<dbReference type="KEGG" id="ssck:SPSK_04191"/>
<comment type="caution">
    <text evidence="2">The sequence shown here is derived from an EMBL/GenBank/DDBJ whole genome shotgun (WGS) entry which is preliminary data.</text>
</comment>
<reference evidence="2 3" key="2">
    <citation type="journal article" date="2015" name="Eukaryot. Cell">
        <title>Asexual propagation of a virulent clone complex in a human and feline outbreak of sporotrichosis.</title>
        <authorList>
            <person name="Teixeira Mde M."/>
            <person name="Rodrigues A.M."/>
            <person name="Tsui C.K."/>
            <person name="de Almeida L.G."/>
            <person name="Van Diepeningen A.D."/>
            <person name="van den Ende B.G."/>
            <person name="Fernandes G.F."/>
            <person name="Kano R."/>
            <person name="Hamelin R.C."/>
            <person name="Lopes-Bezerra L.M."/>
            <person name="Vasconcelos A.T."/>
            <person name="de Hoog S."/>
            <person name="de Camargo Z.P."/>
            <person name="Felipe M.S."/>
        </authorList>
    </citation>
    <scope>NUCLEOTIDE SEQUENCE [LARGE SCALE GENOMIC DNA]</scope>
    <source>
        <strain evidence="2 3">1099-18</strain>
    </source>
</reference>
<feature type="compositionally biased region" description="Basic and acidic residues" evidence="1">
    <location>
        <begin position="544"/>
        <end position="558"/>
    </location>
</feature>
<feature type="compositionally biased region" description="Low complexity" evidence="1">
    <location>
        <begin position="365"/>
        <end position="375"/>
    </location>
</feature>
<feature type="compositionally biased region" description="Polar residues" evidence="1">
    <location>
        <begin position="324"/>
        <end position="334"/>
    </location>
</feature>
<dbReference type="GeneID" id="27666279"/>
<dbReference type="Pfam" id="PF09729">
    <property type="entry name" value="Gti1_Pac2"/>
    <property type="match status" value="2"/>
</dbReference>
<dbReference type="InterPro" id="IPR018608">
    <property type="entry name" value="Gti1/Pac2"/>
</dbReference>
<protein>
    <submittedName>
        <fullName evidence="2">Camp independent regulatory protein</fullName>
    </submittedName>
</protein>
<dbReference type="AlphaFoldDB" id="A0A0F2M5N2"/>
<dbReference type="Proteomes" id="UP000033710">
    <property type="component" value="Unassembled WGS sequence"/>
</dbReference>
<feature type="compositionally biased region" description="Pro residues" evidence="1">
    <location>
        <begin position="219"/>
        <end position="233"/>
    </location>
</feature>
<evidence type="ECO:0000256" key="1">
    <source>
        <dbReference type="SAM" id="MobiDB-lite"/>
    </source>
</evidence>
<feature type="compositionally biased region" description="Polar residues" evidence="1">
    <location>
        <begin position="342"/>
        <end position="355"/>
    </location>
</feature>
<dbReference type="PANTHER" id="PTHR28027">
    <property type="entry name" value="TRANSCRIPTIONAL REGULATOR MIT1"/>
    <property type="match status" value="1"/>
</dbReference>
<sequence length="558" mass="58794">MSSQKHPMETYHGMVRTPADAIKLFEACRLGLLPRVQRRLSEKERQAIRSGSVFVWDEREAGMRRWTDGKSWSASRVSGSFLTYREMEGKRGGGFNTMRRVSGKTPDSTGRGSDEDQDDGEPDGYRYKADGLMKQSFSITTSNGQHLHLISYYARPGPGDPDLPQPIIDPSLRSVVPVKGMYPESSLSDSMPVAAVSRVPVSHQQQQQQHHQPPHYAHHPPPPPPHGHHPYPPSSYGQPGYSWPPSPIATPPYSGHYTTSSAPYPPQQQGHYSQTPPPPPPPPHGYYHQGPPPPHAQPYGSSAPPPPHAPPYGDRVALPPPQNMGASSSRTTPPTHHVYVGSNHQTLSNSPQSGYHQAPAPVLPPVSSAASGPSSYQTSPTSGARLTLPPVSQGPLPALNASAPTATTTIPPAAPPSGSSALTPPYQQQQPSQPPPSKVYFGAEATYARGNSPPSATGPTAAATAAGATTNTNATGGGSNKASLSALLHPTPANSEPNSANAGSTNSTSSSPRHQNAAVPVGVGAAASGSSTSQQFLQPAPSGEDSRALSRLDKKFCI</sequence>